<dbReference type="AlphaFoldDB" id="A0A2P2R495"/>
<evidence type="ECO:0000313" key="1">
    <source>
        <dbReference type="EMBL" id="MBX74112.1"/>
    </source>
</evidence>
<dbReference type="EMBL" id="GGEC01093628">
    <property type="protein sequence ID" value="MBX74112.1"/>
    <property type="molecule type" value="Transcribed_RNA"/>
</dbReference>
<reference evidence="1" key="1">
    <citation type="submission" date="2018-02" db="EMBL/GenBank/DDBJ databases">
        <title>Rhizophora mucronata_Transcriptome.</title>
        <authorList>
            <person name="Meera S.P."/>
            <person name="Sreeshan A."/>
            <person name="Augustine A."/>
        </authorList>
    </citation>
    <scope>NUCLEOTIDE SEQUENCE</scope>
    <source>
        <tissue evidence="1">Leaf</tissue>
    </source>
</reference>
<name>A0A2P2R495_RHIMU</name>
<accession>A0A2P2R495</accession>
<sequence>MWIPSACNVVVLLELLSNALGNLCGFVEW</sequence>
<proteinExistence type="predicted"/>
<organism evidence="1">
    <name type="scientific">Rhizophora mucronata</name>
    <name type="common">Asiatic mangrove</name>
    <dbReference type="NCBI Taxonomy" id="61149"/>
    <lineage>
        <taxon>Eukaryota</taxon>
        <taxon>Viridiplantae</taxon>
        <taxon>Streptophyta</taxon>
        <taxon>Embryophyta</taxon>
        <taxon>Tracheophyta</taxon>
        <taxon>Spermatophyta</taxon>
        <taxon>Magnoliopsida</taxon>
        <taxon>eudicotyledons</taxon>
        <taxon>Gunneridae</taxon>
        <taxon>Pentapetalae</taxon>
        <taxon>rosids</taxon>
        <taxon>fabids</taxon>
        <taxon>Malpighiales</taxon>
        <taxon>Rhizophoraceae</taxon>
        <taxon>Rhizophora</taxon>
    </lineage>
</organism>
<protein>
    <submittedName>
        <fullName evidence="1">Uncharacterized protein</fullName>
    </submittedName>
</protein>